<evidence type="ECO:0000313" key="3">
    <source>
        <dbReference type="EMBL" id="MFC3717380.1"/>
    </source>
</evidence>
<dbReference type="InterPro" id="IPR050194">
    <property type="entry name" value="Glycosyltransferase_grp1"/>
</dbReference>
<dbReference type="SUPFAM" id="SSF53756">
    <property type="entry name" value="UDP-Glycosyltransferase/glycogen phosphorylase"/>
    <property type="match status" value="1"/>
</dbReference>
<proteinExistence type="predicted"/>
<dbReference type="RefSeq" id="WP_386745300.1">
    <property type="nucleotide sequence ID" value="NZ_JBHRYA010000012.1"/>
</dbReference>
<reference evidence="4" key="1">
    <citation type="journal article" date="2019" name="Int. J. Syst. Evol. Microbiol.">
        <title>The Global Catalogue of Microorganisms (GCM) 10K type strain sequencing project: providing services to taxonomists for standard genome sequencing and annotation.</title>
        <authorList>
            <consortium name="The Broad Institute Genomics Platform"/>
            <consortium name="The Broad Institute Genome Sequencing Center for Infectious Disease"/>
            <person name="Wu L."/>
            <person name="Ma J."/>
        </authorList>
    </citation>
    <scope>NUCLEOTIDE SEQUENCE [LARGE SCALE GENOMIC DNA]</scope>
    <source>
        <strain evidence="4">KCTC 42441</strain>
    </source>
</reference>
<evidence type="ECO:0000259" key="1">
    <source>
        <dbReference type="Pfam" id="PF00534"/>
    </source>
</evidence>
<gene>
    <name evidence="3" type="ORF">ACFONC_14610</name>
</gene>
<accession>A0ABV7XPD9</accession>
<keyword evidence="3" id="KW-0328">Glycosyltransferase</keyword>
<dbReference type="Proteomes" id="UP001595705">
    <property type="component" value="Unassembled WGS sequence"/>
</dbReference>
<dbReference type="PANTHER" id="PTHR45947:SF3">
    <property type="entry name" value="SULFOQUINOVOSYL TRANSFERASE SQD2"/>
    <property type="match status" value="1"/>
</dbReference>
<feature type="domain" description="Glycosyltransferase subfamily 4-like N-terminal" evidence="2">
    <location>
        <begin position="25"/>
        <end position="204"/>
    </location>
</feature>
<dbReference type="Pfam" id="PF00534">
    <property type="entry name" value="Glycos_transf_1"/>
    <property type="match status" value="1"/>
</dbReference>
<evidence type="ECO:0000313" key="4">
    <source>
        <dbReference type="Proteomes" id="UP001595705"/>
    </source>
</evidence>
<dbReference type="EC" id="2.4.-.-" evidence="3"/>
<dbReference type="InterPro" id="IPR028098">
    <property type="entry name" value="Glyco_trans_4-like_N"/>
</dbReference>
<feature type="domain" description="Glycosyl transferase family 1" evidence="1">
    <location>
        <begin position="213"/>
        <end position="377"/>
    </location>
</feature>
<protein>
    <submittedName>
        <fullName evidence="3">Glycosyltransferase</fullName>
        <ecNumber evidence="3">2.4.-.-</ecNumber>
    </submittedName>
</protein>
<keyword evidence="4" id="KW-1185">Reference proteome</keyword>
<dbReference type="GO" id="GO:0016757">
    <property type="term" value="F:glycosyltransferase activity"/>
    <property type="evidence" value="ECO:0007669"/>
    <property type="project" value="UniProtKB-KW"/>
</dbReference>
<organism evidence="3 4">
    <name type="scientific">Luteimonas soli</name>
    <dbReference type="NCBI Taxonomy" id="1648966"/>
    <lineage>
        <taxon>Bacteria</taxon>
        <taxon>Pseudomonadati</taxon>
        <taxon>Pseudomonadota</taxon>
        <taxon>Gammaproteobacteria</taxon>
        <taxon>Lysobacterales</taxon>
        <taxon>Lysobacteraceae</taxon>
        <taxon>Luteimonas</taxon>
    </lineage>
</organism>
<dbReference type="EMBL" id="JBHRYA010000012">
    <property type="protein sequence ID" value="MFC3717380.1"/>
    <property type="molecule type" value="Genomic_DNA"/>
</dbReference>
<dbReference type="InterPro" id="IPR001296">
    <property type="entry name" value="Glyco_trans_1"/>
</dbReference>
<evidence type="ECO:0000259" key="2">
    <source>
        <dbReference type="Pfam" id="PF13439"/>
    </source>
</evidence>
<sequence length="414" mass="44973">MTVIKPTYRAGMDILLVSDVYFPRVNGVSTSIRVFARNLVRLGHRVTLVAPDYGEADAQRERDGEFGDGFRVLRLPARRIFFDPEDRLFTSAGLRGAFRQLATQHWDVVHVHTPFRAHRLGVKLGRALGMPVVETYHTYFEEYVAHYLPWLPSPLLRLAARALSRKLCHEVDHLIVPTDEMTQVLRGYGVHTPSTVLPTGVDLDEFAGGDGARFRAAHGIPPGQPMLVTVSRLAVEKNIPFLIDVAQRLLDRFPTLLLVIAGEGPDAARLRAKVAQAGLQANVRFVGNLDRRTALLDCYRAADAFVFASPTETQGLVLIEAMALGVPIVSTAVMGTATVLRGAHSALVSTEEVDAFAARVARVLDSPALRATLAAAGPRDAAAWGMDALLPRLMEVYALPARSGAGLPGVASRA</sequence>
<dbReference type="Gene3D" id="3.40.50.2000">
    <property type="entry name" value="Glycogen Phosphorylase B"/>
    <property type="match status" value="2"/>
</dbReference>
<name>A0ABV7XPD9_9GAMM</name>
<dbReference type="Pfam" id="PF13439">
    <property type="entry name" value="Glyco_transf_4"/>
    <property type="match status" value="1"/>
</dbReference>
<keyword evidence="3" id="KW-0808">Transferase</keyword>
<dbReference type="PANTHER" id="PTHR45947">
    <property type="entry name" value="SULFOQUINOVOSYL TRANSFERASE SQD2"/>
    <property type="match status" value="1"/>
</dbReference>
<comment type="caution">
    <text evidence="3">The sequence shown here is derived from an EMBL/GenBank/DDBJ whole genome shotgun (WGS) entry which is preliminary data.</text>
</comment>